<dbReference type="GO" id="GO:0008745">
    <property type="term" value="F:N-acetylmuramoyl-L-alanine amidase activity"/>
    <property type="evidence" value="ECO:0007669"/>
    <property type="project" value="InterPro"/>
</dbReference>
<organism evidence="5 6">
    <name type="scientific">Cylindrospermopsis raciborskii CS-506_A</name>
    <dbReference type="NCBI Taxonomy" id="2585140"/>
    <lineage>
        <taxon>Bacteria</taxon>
        <taxon>Bacillati</taxon>
        <taxon>Cyanobacteriota</taxon>
        <taxon>Cyanophyceae</taxon>
        <taxon>Nostocales</taxon>
        <taxon>Aphanizomenonaceae</taxon>
        <taxon>Cylindrospermopsis</taxon>
    </lineage>
</organism>
<evidence type="ECO:0000313" key="5">
    <source>
        <dbReference type="EMBL" id="MBA4467193.1"/>
    </source>
</evidence>
<feature type="signal peptide" evidence="3">
    <location>
        <begin position="1"/>
        <end position="23"/>
    </location>
</feature>
<dbReference type="GO" id="GO:0009253">
    <property type="term" value="P:peptidoglycan catabolic process"/>
    <property type="evidence" value="ECO:0007669"/>
    <property type="project" value="InterPro"/>
</dbReference>
<feature type="chain" id="PRO_5032522298" evidence="3">
    <location>
        <begin position="24"/>
        <end position="623"/>
    </location>
</feature>
<sequence length="623" mass="67982">MRLHYLLTGTIGTVLLLSSPSLAAQFDSWRFDANENKLEIRTTGPVQPQAQLVFNPTRLVIDLPNTKFGQPQVARPIGGGVRVVRIGQFDPQTTRVVVEFNPGYTVDPQAIKFTPVSGSRWIVQLPKLERVSSNTPQDNNNRDDNSNYNLATIDSTQSPPEFSSAGKTQVEKLQTTGDGFFIRTSGISPQARINRSVDRTTIFMNIVGASLSPQLTARSILVNRHGVARVQLIQLRTTPSTVQVSFKVDAKSPDWEVSTVGDGLVILPVKGFVNSREGGETLTPNFPDVNDVENNNETGTDTIESVQLSDNGTELLIKGGQKSSVTTGWDRGSAMFRISINNAKLVPQASRVNLPPNSPVLGVRVQSGTLNNVIILVQPASGVRIGQIGQTSNGMLSLPIQRTSQVRSPIGLPPLDQGGSNHLPDPNAKPETNPQPRPRRTTPKGKLLVMIDPGHGGKDPGAIGIAGVQEKDIILPISLRIAKILQENGVETVLTRDADYFVTLPGRVEMAQRTGADIFVSIHANSAGLNRPEVSGLETYYYDSGLDLARTVHNKILQNVNVRDRRVRKARFYVLRKNSIPSILVELGYLTGEEDVANLQRSTYQNQMAQAIAQGILQYLKQR</sequence>
<feature type="domain" description="MurNAc-LAA" evidence="4">
    <location>
        <begin position="508"/>
        <end position="617"/>
    </location>
</feature>
<evidence type="ECO:0000313" key="6">
    <source>
        <dbReference type="Proteomes" id="UP000538075"/>
    </source>
</evidence>
<reference evidence="5 6" key="1">
    <citation type="journal article" date="2020" name="J. Appl. Phycol.">
        <title>Morphological changes and genome evolution in Raphidiopsis raciborskii CS-506 after 23 years in culture.</title>
        <authorList>
            <person name="Willis A."/>
            <person name="Bent S.J."/>
            <person name="Jameson I.D."/>
        </authorList>
    </citation>
    <scope>NUCLEOTIDE SEQUENCE [LARGE SCALE GENOMIC DNA]</scope>
    <source>
        <strain evidence="5 6">CS-506_A</strain>
    </source>
</reference>
<dbReference type="EMBL" id="VDFG01001194">
    <property type="protein sequence ID" value="MBA4467193.1"/>
    <property type="molecule type" value="Genomic_DNA"/>
</dbReference>
<dbReference type="AlphaFoldDB" id="A0A838WX03"/>
<dbReference type="Pfam" id="PF01520">
    <property type="entry name" value="Amidase_3"/>
    <property type="match status" value="1"/>
</dbReference>
<dbReference type="PANTHER" id="PTHR30404">
    <property type="entry name" value="N-ACETYLMURAMOYL-L-ALANINE AMIDASE"/>
    <property type="match status" value="1"/>
</dbReference>
<dbReference type="SUPFAM" id="SSF53187">
    <property type="entry name" value="Zn-dependent exopeptidases"/>
    <property type="match status" value="1"/>
</dbReference>
<comment type="caution">
    <text evidence="5">The sequence shown here is derived from an EMBL/GenBank/DDBJ whole genome shotgun (WGS) entry which is preliminary data.</text>
</comment>
<gene>
    <name evidence="5" type="ORF">FHK98_18275</name>
</gene>
<dbReference type="InterPro" id="IPR050695">
    <property type="entry name" value="N-acetylmuramoyl_amidase_3"/>
</dbReference>
<dbReference type="Pfam" id="PF11741">
    <property type="entry name" value="AMIN"/>
    <property type="match status" value="1"/>
</dbReference>
<proteinExistence type="predicted"/>
<evidence type="ECO:0000256" key="3">
    <source>
        <dbReference type="SAM" id="SignalP"/>
    </source>
</evidence>
<name>A0A838WX03_9CYAN</name>
<dbReference type="Gene3D" id="2.60.40.3500">
    <property type="match status" value="1"/>
</dbReference>
<dbReference type="Proteomes" id="UP000538075">
    <property type="component" value="Unassembled WGS sequence"/>
</dbReference>
<dbReference type="InterPro" id="IPR021731">
    <property type="entry name" value="AMIN_dom"/>
</dbReference>
<accession>A0A838WX03</accession>
<dbReference type="PANTHER" id="PTHR30404:SF0">
    <property type="entry name" value="N-ACETYLMURAMOYL-L-ALANINE AMIDASE AMIC"/>
    <property type="match status" value="1"/>
</dbReference>
<evidence type="ECO:0000259" key="4">
    <source>
        <dbReference type="SMART" id="SM00646"/>
    </source>
</evidence>
<dbReference type="CDD" id="cd02696">
    <property type="entry name" value="MurNAc-LAA"/>
    <property type="match status" value="1"/>
</dbReference>
<dbReference type="Gene3D" id="3.40.630.40">
    <property type="entry name" value="Zn-dependent exopeptidases"/>
    <property type="match status" value="1"/>
</dbReference>
<keyword evidence="3" id="KW-0732">Signal</keyword>
<feature type="compositionally biased region" description="Polar residues" evidence="2">
    <location>
        <begin position="150"/>
        <end position="168"/>
    </location>
</feature>
<keyword evidence="1" id="KW-0378">Hydrolase</keyword>
<feature type="region of interest" description="Disordered" evidence="2">
    <location>
        <begin position="407"/>
        <end position="445"/>
    </location>
</feature>
<protein>
    <submittedName>
        <fullName evidence="5">N-acetylmuramoyl-L-alanine amidase</fullName>
    </submittedName>
</protein>
<evidence type="ECO:0000256" key="1">
    <source>
        <dbReference type="ARBA" id="ARBA00022801"/>
    </source>
</evidence>
<feature type="region of interest" description="Disordered" evidence="2">
    <location>
        <begin position="130"/>
        <end position="168"/>
    </location>
</feature>
<dbReference type="InterPro" id="IPR002508">
    <property type="entry name" value="MurNAc-LAA_cat"/>
</dbReference>
<dbReference type="GO" id="GO:0030288">
    <property type="term" value="C:outer membrane-bounded periplasmic space"/>
    <property type="evidence" value="ECO:0007669"/>
    <property type="project" value="TreeGrafter"/>
</dbReference>
<evidence type="ECO:0000256" key="2">
    <source>
        <dbReference type="SAM" id="MobiDB-lite"/>
    </source>
</evidence>
<dbReference type="SMART" id="SM00646">
    <property type="entry name" value="Ami_3"/>
    <property type="match status" value="1"/>
</dbReference>